<feature type="domain" description="DALR anticodon binding" evidence="13">
    <location>
        <begin position="458"/>
        <end position="575"/>
    </location>
</feature>
<dbReference type="SUPFAM" id="SSF47323">
    <property type="entry name" value="Anticodon-binding domain of a subclass of class I aminoacyl-tRNA synthetases"/>
    <property type="match status" value="1"/>
</dbReference>
<dbReference type="InterPro" id="IPR008909">
    <property type="entry name" value="DALR_anticod-bd"/>
</dbReference>
<feature type="domain" description="Arginyl tRNA synthetase N-terminal" evidence="14">
    <location>
        <begin position="1"/>
        <end position="87"/>
    </location>
</feature>
<dbReference type="InterPro" id="IPR014729">
    <property type="entry name" value="Rossmann-like_a/b/a_fold"/>
</dbReference>
<dbReference type="FunFam" id="1.10.730.10:FF:000008">
    <property type="entry name" value="Arginine--tRNA ligase"/>
    <property type="match status" value="1"/>
</dbReference>
<evidence type="ECO:0000259" key="14">
    <source>
        <dbReference type="SMART" id="SM01016"/>
    </source>
</evidence>
<protein>
    <recommendedName>
        <fullName evidence="11">Arginine--tRNA ligase</fullName>
        <ecNumber evidence="11">6.1.1.19</ecNumber>
    </recommendedName>
    <alternativeName>
        <fullName evidence="11">Arginyl-tRNA synthetase</fullName>
        <shortName evidence="11">ArgRS</shortName>
    </alternativeName>
</protein>
<dbReference type="HAMAP" id="MF_00123">
    <property type="entry name" value="Arg_tRNA_synth"/>
    <property type="match status" value="1"/>
</dbReference>
<evidence type="ECO:0000256" key="5">
    <source>
        <dbReference type="ARBA" id="ARBA00022598"/>
    </source>
</evidence>
<dbReference type="FunFam" id="3.40.50.620:FF:000030">
    <property type="entry name" value="Arginine--tRNA ligase"/>
    <property type="match status" value="1"/>
</dbReference>
<dbReference type="Gene3D" id="3.40.50.620">
    <property type="entry name" value="HUPs"/>
    <property type="match status" value="1"/>
</dbReference>
<dbReference type="GO" id="GO:0004814">
    <property type="term" value="F:arginine-tRNA ligase activity"/>
    <property type="evidence" value="ECO:0007669"/>
    <property type="project" value="UniProtKB-UniRule"/>
</dbReference>
<dbReference type="Pfam" id="PF05746">
    <property type="entry name" value="DALR_1"/>
    <property type="match status" value="1"/>
</dbReference>
<comment type="subunit">
    <text evidence="3 11">Monomer.</text>
</comment>
<evidence type="ECO:0000259" key="13">
    <source>
        <dbReference type="SMART" id="SM00836"/>
    </source>
</evidence>
<evidence type="ECO:0000256" key="9">
    <source>
        <dbReference type="ARBA" id="ARBA00023146"/>
    </source>
</evidence>
<dbReference type="InterPro" id="IPR009080">
    <property type="entry name" value="tRNAsynth_Ia_anticodon-bd"/>
</dbReference>
<evidence type="ECO:0000313" key="16">
    <source>
        <dbReference type="Proteomes" id="UP000315889"/>
    </source>
</evidence>
<dbReference type="CDD" id="cd00671">
    <property type="entry name" value="ArgRS_core"/>
    <property type="match status" value="1"/>
</dbReference>
<reference evidence="15 16" key="1">
    <citation type="submission" date="2019-02" db="EMBL/GenBank/DDBJ databases">
        <title>Prokaryotic population dynamics and viral predation in marine succession experiment using metagenomics: the confinement effect.</title>
        <authorList>
            <person name="Haro-Moreno J.M."/>
            <person name="Rodriguez-Valera F."/>
            <person name="Lopez-Perez M."/>
        </authorList>
    </citation>
    <scope>NUCLEOTIDE SEQUENCE [LARGE SCALE GENOMIC DNA]</scope>
    <source>
        <strain evidence="15">MED-G170</strain>
    </source>
</reference>
<evidence type="ECO:0000256" key="1">
    <source>
        <dbReference type="ARBA" id="ARBA00004496"/>
    </source>
</evidence>
<dbReference type="GO" id="GO:0005524">
    <property type="term" value="F:ATP binding"/>
    <property type="evidence" value="ECO:0007669"/>
    <property type="project" value="UniProtKB-UniRule"/>
</dbReference>
<keyword evidence="9 11" id="KW-0030">Aminoacyl-tRNA synthetase</keyword>
<evidence type="ECO:0000256" key="12">
    <source>
        <dbReference type="RuleBase" id="RU363038"/>
    </source>
</evidence>
<comment type="caution">
    <text evidence="15">The sequence shown here is derived from an EMBL/GenBank/DDBJ whole genome shotgun (WGS) entry which is preliminary data.</text>
</comment>
<dbReference type="CDD" id="cd07956">
    <property type="entry name" value="Anticodon_Ia_Arg"/>
    <property type="match status" value="1"/>
</dbReference>
<dbReference type="GO" id="GO:0005737">
    <property type="term" value="C:cytoplasm"/>
    <property type="evidence" value="ECO:0007669"/>
    <property type="project" value="UniProtKB-SubCell"/>
</dbReference>
<keyword evidence="7 11" id="KW-0067">ATP-binding</keyword>
<comment type="catalytic activity">
    <reaction evidence="10 11">
        <text>tRNA(Arg) + L-arginine + ATP = L-arginyl-tRNA(Arg) + AMP + diphosphate</text>
        <dbReference type="Rhea" id="RHEA:20301"/>
        <dbReference type="Rhea" id="RHEA-COMP:9658"/>
        <dbReference type="Rhea" id="RHEA-COMP:9673"/>
        <dbReference type="ChEBI" id="CHEBI:30616"/>
        <dbReference type="ChEBI" id="CHEBI:32682"/>
        <dbReference type="ChEBI" id="CHEBI:33019"/>
        <dbReference type="ChEBI" id="CHEBI:78442"/>
        <dbReference type="ChEBI" id="CHEBI:78513"/>
        <dbReference type="ChEBI" id="CHEBI:456215"/>
        <dbReference type="EC" id="6.1.1.19"/>
    </reaction>
</comment>
<comment type="subcellular location">
    <subcellularLocation>
        <location evidence="1 11">Cytoplasm</location>
    </subcellularLocation>
</comment>
<dbReference type="InterPro" id="IPR005148">
    <property type="entry name" value="Arg-tRNA-synth_N"/>
</dbReference>
<sequence length="575" mass="64078">MRLKDLLTQRFSAAMIAAGIPEDCSPMVALSGKPQFGDYQANGAMGAAKRMRANPRDLATQIIDKLNLEGIADKLEIAGPGFINVHLSPSFLSDNLKRINSRSLDKKDKKIVVIDHSSPNLAKEMHVGHLRSTIIGDCLARILEFQGHEVVRQNHMGDWGTQFGMLIAELELHLGDGEQAALALNDLEVFYQQSKKHFDEDTEFADRARDYVVKLQSGDKHCRNLWQKFIDVSVAHNLEIYQKLNVGLLKKHIKPESAYNDDLEPVLQDLVDQGIAVDSDGAKVAFLPELADKNGNPSPMIVQKSGGGFLYSTTDLAALRFRVNKLHANRILYFIDARQSLHMKQVFITGRKAGYAPHSVSLEHHPFGTMMGNDGRPFKTRSGGTVKLADLLTEAVERAEKLVRKKNSDLNESDIKSIAEKVGIGAIKYADLSITRTNDYIFNWDAMLSFEGNTAPYLQYAYTRICSIFRKAGIEQNSLIAAVNIIEAQEKVLALKLLQFNEVIDQVAIDCYPHTLCTYLYELASAFMTFYEHCPVLKSDVSEDIKQSRLQLCALSADTLACGLDLLGIEVMEKM</sequence>
<dbReference type="Gene3D" id="1.10.730.10">
    <property type="entry name" value="Isoleucyl-tRNA Synthetase, Domain 1"/>
    <property type="match status" value="1"/>
</dbReference>
<dbReference type="Pfam" id="PF03485">
    <property type="entry name" value="Arg_tRNA_synt_N"/>
    <property type="match status" value="1"/>
</dbReference>
<dbReference type="InterPro" id="IPR036695">
    <property type="entry name" value="Arg-tRNA-synth_N_sf"/>
</dbReference>
<dbReference type="SUPFAM" id="SSF55190">
    <property type="entry name" value="Arginyl-tRNA synthetase (ArgRS), N-terminal 'additional' domain"/>
    <property type="match status" value="1"/>
</dbReference>
<dbReference type="PRINTS" id="PR01038">
    <property type="entry name" value="TRNASYNTHARG"/>
</dbReference>
<evidence type="ECO:0000256" key="2">
    <source>
        <dbReference type="ARBA" id="ARBA00005594"/>
    </source>
</evidence>
<dbReference type="GO" id="GO:0006420">
    <property type="term" value="P:arginyl-tRNA aminoacylation"/>
    <property type="evidence" value="ECO:0007669"/>
    <property type="project" value="UniProtKB-UniRule"/>
</dbReference>
<dbReference type="SMART" id="SM01016">
    <property type="entry name" value="Arg_tRNA_synt_N"/>
    <property type="match status" value="1"/>
</dbReference>
<gene>
    <name evidence="11" type="primary">argS</name>
    <name evidence="15" type="ORF">EVB03_08410</name>
</gene>
<comment type="similarity">
    <text evidence="2 11 12">Belongs to the class-I aminoacyl-tRNA synthetase family.</text>
</comment>
<evidence type="ECO:0000313" key="15">
    <source>
        <dbReference type="EMBL" id="RZO19290.1"/>
    </source>
</evidence>
<dbReference type="SMART" id="SM00836">
    <property type="entry name" value="DALR_1"/>
    <property type="match status" value="1"/>
</dbReference>
<keyword evidence="5 11" id="KW-0436">Ligase</keyword>
<dbReference type="EMBL" id="SHBP01000014">
    <property type="protein sequence ID" value="RZO19290.1"/>
    <property type="molecule type" value="Genomic_DNA"/>
</dbReference>
<evidence type="ECO:0000256" key="4">
    <source>
        <dbReference type="ARBA" id="ARBA00022490"/>
    </source>
</evidence>
<dbReference type="PANTHER" id="PTHR11956">
    <property type="entry name" value="ARGINYL-TRNA SYNTHETASE"/>
    <property type="match status" value="1"/>
</dbReference>
<evidence type="ECO:0000256" key="10">
    <source>
        <dbReference type="ARBA" id="ARBA00049339"/>
    </source>
</evidence>
<feature type="short sequence motif" description="'HIGH' region" evidence="11">
    <location>
        <begin position="119"/>
        <end position="129"/>
    </location>
</feature>
<keyword evidence="4 11" id="KW-0963">Cytoplasm</keyword>
<dbReference type="Proteomes" id="UP000315889">
    <property type="component" value="Unassembled WGS sequence"/>
</dbReference>
<evidence type="ECO:0000256" key="7">
    <source>
        <dbReference type="ARBA" id="ARBA00022840"/>
    </source>
</evidence>
<dbReference type="InterPro" id="IPR001412">
    <property type="entry name" value="aa-tRNA-synth_I_CS"/>
</dbReference>
<evidence type="ECO:0000256" key="6">
    <source>
        <dbReference type="ARBA" id="ARBA00022741"/>
    </source>
</evidence>
<dbReference type="Gene3D" id="3.30.1360.70">
    <property type="entry name" value="Arginyl tRNA synthetase N-terminal domain"/>
    <property type="match status" value="1"/>
</dbReference>
<dbReference type="InterPro" id="IPR001278">
    <property type="entry name" value="Arg-tRNA-ligase"/>
</dbReference>
<dbReference type="Pfam" id="PF00750">
    <property type="entry name" value="tRNA-synt_1d"/>
    <property type="match status" value="1"/>
</dbReference>
<accession>A0A520MDK7</accession>
<name>A0A520MDK7_9GAMM</name>
<dbReference type="AlphaFoldDB" id="A0A520MDK7"/>
<keyword evidence="6 11" id="KW-0547">Nucleotide-binding</keyword>
<evidence type="ECO:0000256" key="3">
    <source>
        <dbReference type="ARBA" id="ARBA00011245"/>
    </source>
</evidence>
<evidence type="ECO:0000256" key="11">
    <source>
        <dbReference type="HAMAP-Rule" id="MF_00123"/>
    </source>
</evidence>
<dbReference type="InterPro" id="IPR035684">
    <property type="entry name" value="ArgRS_core"/>
</dbReference>
<dbReference type="NCBIfam" id="TIGR00456">
    <property type="entry name" value="argS"/>
    <property type="match status" value="1"/>
</dbReference>
<evidence type="ECO:0000256" key="8">
    <source>
        <dbReference type="ARBA" id="ARBA00022917"/>
    </source>
</evidence>
<keyword evidence="8 11" id="KW-0648">Protein biosynthesis</keyword>
<dbReference type="PANTHER" id="PTHR11956:SF5">
    <property type="entry name" value="ARGININE--TRNA LIGASE, CYTOPLASMIC"/>
    <property type="match status" value="1"/>
</dbReference>
<organism evidence="15 16">
    <name type="scientific">SAR92 clade bacterium</name>
    <dbReference type="NCBI Taxonomy" id="2315479"/>
    <lineage>
        <taxon>Bacteria</taxon>
        <taxon>Pseudomonadati</taxon>
        <taxon>Pseudomonadota</taxon>
        <taxon>Gammaproteobacteria</taxon>
        <taxon>Cellvibrionales</taxon>
        <taxon>Porticoccaceae</taxon>
        <taxon>SAR92 clade</taxon>
    </lineage>
</organism>
<dbReference type="EC" id="6.1.1.19" evidence="11"/>
<proteinExistence type="inferred from homology"/>
<dbReference type="PROSITE" id="PS00178">
    <property type="entry name" value="AA_TRNA_LIGASE_I"/>
    <property type="match status" value="1"/>
</dbReference>
<dbReference type="SUPFAM" id="SSF52374">
    <property type="entry name" value="Nucleotidylyl transferase"/>
    <property type="match status" value="1"/>
</dbReference>